<evidence type="ECO:0000256" key="1">
    <source>
        <dbReference type="SAM" id="MobiDB-lite"/>
    </source>
</evidence>
<feature type="compositionally biased region" description="Low complexity" evidence="1">
    <location>
        <begin position="474"/>
        <end position="495"/>
    </location>
</feature>
<feature type="region of interest" description="Disordered" evidence="1">
    <location>
        <begin position="158"/>
        <end position="224"/>
    </location>
</feature>
<feature type="compositionally biased region" description="Basic and acidic residues" evidence="1">
    <location>
        <begin position="318"/>
        <end position="334"/>
    </location>
</feature>
<gene>
    <name evidence="2" type="ORF">K452DRAFT_317041</name>
</gene>
<organism evidence="2 3">
    <name type="scientific">Aplosporella prunicola CBS 121167</name>
    <dbReference type="NCBI Taxonomy" id="1176127"/>
    <lineage>
        <taxon>Eukaryota</taxon>
        <taxon>Fungi</taxon>
        <taxon>Dikarya</taxon>
        <taxon>Ascomycota</taxon>
        <taxon>Pezizomycotina</taxon>
        <taxon>Dothideomycetes</taxon>
        <taxon>Dothideomycetes incertae sedis</taxon>
        <taxon>Botryosphaeriales</taxon>
        <taxon>Aplosporellaceae</taxon>
        <taxon>Aplosporella</taxon>
    </lineage>
</organism>
<feature type="region of interest" description="Disordered" evidence="1">
    <location>
        <begin position="1"/>
        <end position="124"/>
    </location>
</feature>
<feature type="compositionally biased region" description="Low complexity" evidence="1">
    <location>
        <begin position="604"/>
        <end position="624"/>
    </location>
</feature>
<dbReference type="OrthoDB" id="5427780at2759"/>
<reference evidence="2" key="1">
    <citation type="journal article" date="2020" name="Stud. Mycol.">
        <title>101 Dothideomycetes genomes: a test case for predicting lifestyles and emergence of pathogens.</title>
        <authorList>
            <person name="Haridas S."/>
            <person name="Albert R."/>
            <person name="Binder M."/>
            <person name="Bloem J."/>
            <person name="Labutti K."/>
            <person name="Salamov A."/>
            <person name="Andreopoulos B."/>
            <person name="Baker S."/>
            <person name="Barry K."/>
            <person name="Bills G."/>
            <person name="Bluhm B."/>
            <person name="Cannon C."/>
            <person name="Castanera R."/>
            <person name="Culley D."/>
            <person name="Daum C."/>
            <person name="Ezra D."/>
            <person name="Gonzalez J."/>
            <person name="Henrissat B."/>
            <person name="Kuo A."/>
            <person name="Liang C."/>
            <person name="Lipzen A."/>
            <person name="Lutzoni F."/>
            <person name="Magnuson J."/>
            <person name="Mondo S."/>
            <person name="Nolan M."/>
            <person name="Ohm R."/>
            <person name="Pangilinan J."/>
            <person name="Park H.-J."/>
            <person name="Ramirez L."/>
            <person name="Alfaro M."/>
            <person name="Sun H."/>
            <person name="Tritt A."/>
            <person name="Yoshinaga Y."/>
            <person name="Zwiers L.-H."/>
            <person name="Turgeon B."/>
            <person name="Goodwin S."/>
            <person name="Spatafora J."/>
            <person name="Crous P."/>
            <person name="Grigoriev I."/>
        </authorList>
    </citation>
    <scope>NUCLEOTIDE SEQUENCE</scope>
    <source>
        <strain evidence="2">CBS 121167</strain>
    </source>
</reference>
<dbReference type="EMBL" id="ML995481">
    <property type="protein sequence ID" value="KAF2143556.1"/>
    <property type="molecule type" value="Genomic_DNA"/>
</dbReference>
<feature type="compositionally biased region" description="Basic residues" evidence="1">
    <location>
        <begin position="461"/>
        <end position="473"/>
    </location>
</feature>
<feature type="compositionally biased region" description="Basic residues" evidence="1">
    <location>
        <begin position="40"/>
        <end position="52"/>
    </location>
</feature>
<dbReference type="RefSeq" id="XP_033399268.1">
    <property type="nucleotide sequence ID" value="XM_033544026.1"/>
</dbReference>
<feature type="region of interest" description="Disordered" evidence="1">
    <location>
        <begin position="461"/>
        <end position="669"/>
    </location>
</feature>
<feature type="compositionally biased region" description="Basic residues" evidence="1">
    <location>
        <begin position="653"/>
        <end position="669"/>
    </location>
</feature>
<feature type="compositionally biased region" description="Pro residues" evidence="1">
    <location>
        <begin position="64"/>
        <end position="74"/>
    </location>
</feature>
<feature type="compositionally biased region" description="Low complexity" evidence="1">
    <location>
        <begin position="53"/>
        <end position="63"/>
    </location>
</feature>
<feature type="compositionally biased region" description="Low complexity" evidence="1">
    <location>
        <begin position="75"/>
        <end position="84"/>
    </location>
</feature>
<keyword evidence="3" id="KW-1185">Reference proteome</keyword>
<dbReference type="AlphaFoldDB" id="A0A6A6BHT4"/>
<feature type="compositionally biased region" description="Low complexity" evidence="1">
    <location>
        <begin position="542"/>
        <end position="563"/>
    </location>
</feature>
<protein>
    <recommendedName>
        <fullName evidence="4">Myb-like domain-containing protein</fullName>
    </recommendedName>
</protein>
<feature type="compositionally biased region" description="Low complexity" evidence="1">
    <location>
        <begin position="572"/>
        <end position="583"/>
    </location>
</feature>
<proteinExistence type="predicted"/>
<feature type="compositionally biased region" description="Basic and acidic residues" evidence="1">
    <location>
        <begin position="28"/>
        <end position="39"/>
    </location>
</feature>
<feature type="region of interest" description="Disordered" evidence="1">
    <location>
        <begin position="312"/>
        <end position="344"/>
    </location>
</feature>
<dbReference type="Proteomes" id="UP000799438">
    <property type="component" value="Unassembled WGS sequence"/>
</dbReference>
<accession>A0A6A6BHT4</accession>
<name>A0A6A6BHT4_9PEZI</name>
<feature type="compositionally biased region" description="Low complexity" evidence="1">
    <location>
        <begin position="98"/>
        <end position="117"/>
    </location>
</feature>
<evidence type="ECO:0000313" key="2">
    <source>
        <dbReference type="EMBL" id="KAF2143556.1"/>
    </source>
</evidence>
<feature type="compositionally biased region" description="Basic and acidic residues" evidence="1">
    <location>
        <begin position="630"/>
        <end position="652"/>
    </location>
</feature>
<evidence type="ECO:0008006" key="4">
    <source>
        <dbReference type="Google" id="ProtNLM"/>
    </source>
</evidence>
<feature type="compositionally biased region" description="Basic residues" evidence="1">
    <location>
        <begin position="591"/>
        <end position="601"/>
    </location>
</feature>
<feature type="compositionally biased region" description="Pro residues" evidence="1">
    <location>
        <begin position="85"/>
        <end position="97"/>
    </location>
</feature>
<feature type="compositionally biased region" description="Low complexity" evidence="1">
    <location>
        <begin position="503"/>
        <end position="513"/>
    </location>
</feature>
<sequence>MPSNTNKPKTFYPGGGLHHSVAATFGFGHREQIDLERRTIVRRSATRSKRTHPPASNAAGTSAPAPPTPPPEAPAAPAEPTEPAANPPEPQPAPPAAEEPVTAATAGAPAPTPAAVAFSPDEEETIRHLRNAGISYRTIAHELNRTEEEVRARHMALSGERPKGGLPLRMGPILPLNVSQGAQPPAAPEAPHDAQAPQQPPPSRRAVQPGHPARHQQRRPRDERTIVLQPDHLFDEEELVLLARIVHDDAADHWQRIASRFFDRTGRRVHPRDIEKKMSGDVDAQEPSRGRQFLVLDATGLRRLLTDHQDDDVLESVGDERAGENQRRSSRVDGGEGGFGMGDLSRRVGEISDRIWAERNAYHNYGREEDCDSDVWTCSRTVSQSSDESSSWSSRYAMTDFSEDSETTSSQSTDDTLRPAQLYPIYHRRSRLPLRTGDSESTVTQNTYKTTRLEQNHPIYHHRRSRLPLRTRRYTTSNTTYSTDYTDYTGSTSYTDDSDSDTDNYSSTTDTTYQTATDRASSPTSSDTTFRTALAPPPSPTPSDTTFQTAPTHTSTNNETTGTKSHRHRRTYTSSTTSTSTTTAEADTEPHRRRKYRKRHSTSTTNNYYNTTNNYNNYYNTSAPAPAPTAERRPNTNDSSAHDSAHDSDRERKSKHRRRRSSCEKRRHR</sequence>
<evidence type="ECO:0000313" key="3">
    <source>
        <dbReference type="Proteomes" id="UP000799438"/>
    </source>
</evidence>
<dbReference type="GeneID" id="54301522"/>
<feature type="compositionally biased region" description="Polar residues" evidence="1">
    <location>
        <begin position="514"/>
        <end position="531"/>
    </location>
</feature>